<sequence length="65" mass="7302">MGFLRGTKDLYVKFDKLKGKEFKLILKVRLKCKRCQKVTGGKMPGIRNDHGHSKGEKLPSTVGKA</sequence>
<gene>
    <name evidence="2" type="ORF">CFK37_11235</name>
</gene>
<feature type="compositionally biased region" description="Basic and acidic residues" evidence="1">
    <location>
        <begin position="47"/>
        <end position="57"/>
    </location>
</feature>
<evidence type="ECO:0000313" key="3">
    <source>
        <dbReference type="Proteomes" id="UP000198312"/>
    </source>
</evidence>
<protein>
    <submittedName>
        <fullName evidence="2">Uncharacterized protein</fullName>
    </submittedName>
</protein>
<proteinExistence type="predicted"/>
<name>A0A220U3L1_9BACI</name>
<evidence type="ECO:0000256" key="1">
    <source>
        <dbReference type="SAM" id="MobiDB-lite"/>
    </source>
</evidence>
<feature type="region of interest" description="Disordered" evidence="1">
    <location>
        <begin position="41"/>
        <end position="65"/>
    </location>
</feature>
<evidence type="ECO:0000313" key="2">
    <source>
        <dbReference type="EMBL" id="ASK62677.1"/>
    </source>
</evidence>
<dbReference type="KEGG" id="vil:CFK37_11235"/>
<accession>A0A220U3L1</accession>
<keyword evidence="3" id="KW-1185">Reference proteome</keyword>
<dbReference type="Proteomes" id="UP000198312">
    <property type="component" value="Chromosome"/>
</dbReference>
<reference evidence="2 3" key="1">
    <citation type="submission" date="2017-07" db="EMBL/GenBank/DDBJ databases">
        <title>Virgibacillus sp. LM2416.</title>
        <authorList>
            <person name="Tak E.J."/>
            <person name="Bae J.-W."/>
        </authorList>
    </citation>
    <scope>NUCLEOTIDE SEQUENCE [LARGE SCALE GENOMIC DNA]</scope>
    <source>
        <strain evidence="2 3">LM2416</strain>
    </source>
</reference>
<dbReference type="EMBL" id="CP022315">
    <property type="protein sequence ID" value="ASK62677.1"/>
    <property type="molecule type" value="Genomic_DNA"/>
</dbReference>
<organism evidence="2 3">
    <name type="scientific">Virgibacillus phasianinus</name>
    <dbReference type="NCBI Taxonomy" id="2017483"/>
    <lineage>
        <taxon>Bacteria</taxon>
        <taxon>Bacillati</taxon>
        <taxon>Bacillota</taxon>
        <taxon>Bacilli</taxon>
        <taxon>Bacillales</taxon>
        <taxon>Bacillaceae</taxon>
        <taxon>Virgibacillus</taxon>
    </lineage>
</organism>
<dbReference type="AlphaFoldDB" id="A0A220U3L1"/>
<dbReference type="RefSeq" id="WP_089061936.1">
    <property type="nucleotide sequence ID" value="NZ_CP022315.1"/>
</dbReference>